<evidence type="ECO:0000259" key="2">
    <source>
        <dbReference type="Pfam" id="PF13873"/>
    </source>
</evidence>
<evidence type="ECO:0000313" key="3">
    <source>
        <dbReference type="EMBL" id="KAH3820539.1"/>
    </source>
</evidence>
<keyword evidence="4" id="KW-1185">Reference proteome</keyword>
<comment type="caution">
    <text evidence="3">The sequence shown here is derived from an EMBL/GenBank/DDBJ whole genome shotgun (WGS) entry which is preliminary data.</text>
</comment>
<reference evidence="3" key="2">
    <citation type="submission" date="2020-11" db="EMBL/GenBank/DDBJ databases">
        <authorList>
            <person name="McCartney M.A."/>
            <person name="Auch B."/>
            <person name="Kono T."/>
            <person name="Mallez S."/>
            <person name="Becker A."/>
            <person name="Gohl D.M."/>
            <person name="Silverstein K.A.T."/>
            <person name="Koren S."/>
            <person name="Bechman K.B."/>
            <person name="Herman A."/>
            <person name="Abrahante J.E."/>
            <person name="Garbe J."/>
        </authorList>
    </citation>
    <scope>NUCLEOTIDE SEQUENCE</scope>
    <source>
        <strain evidence="3">Duluth1</strain>
        <tissue evidence="3">Whole animal</tissue>
    </source>
</reference>
<feature type="compositionally biased region" description="Basic and acidic residues" evidence="1">
    <location>
        <begin position="112"/>
        <end position="127"/>
    </location>
</feature>
<dbReference type="AlphaFoldDB" id="A0A9D4GNR0"/>
<dbReference type="EMBL" id="JAIWYP010000005">
    <property type="protein sequence ID" value="KAH3820539.1"/>
    <property type="molecule type" value="Genomic_DNA"/>
</dbReference>
<evidence type="ECO:0000256" key="1">
    <source>
        <dbReference type="SAM" id="MobiDB-lite"/>
    </source>
</evidence>
<gene>
    <name evidence="3" type="ORF">DPMN_122283</name>
</gene>
<evidence type="ECO:0000313" key="4">
    <source>
        <dbReference type="Proteomes" id="UP000828390"/>
    </source>
</evidence>
<organism evidence="3 4">
    <name type="scientific">Dreissena polymorpha</name>
    <name type="common">Zebra mussel</name>
    <name type="synonym">Mytilus polymorpha</name>
    <dbReference type="NCBI Taxonomy" id="45954"/>
    <lineage>
        <taxon>Eukaryota</taxon>
        <taxon>Metazoa</taxon>
        <taxon>Spiralia</taxon>
        <taxon>Lophotrochozoa</taxon>
        <taxon>Mollusca</taxon>
        <taxon>Bivalvia</taxon>
        <taxon>Autobranchia</taxon>
        <taxon>Heteroconchia</taxon>
        <taxon>Euheterodonta</taxon>
        <taxon>Imparidentia</taxon>
        <taxon>Neoheterodontei</taxon>
        <taxon>Myida</taxon>
        <taxon>Dreissenoidea</taxon>
        <taxon>Dreissenidae</taxon>
        <taxon>Dreissena</taxon>
    </lineage>
</organism>
<feature type="domain" description="Myb/SANT-like DNA-binding" evidence="2">
    <location>
        <begin position="8"/>
        <end position="54"/>
    </location>
</feature>
<dbReference type="InterPro" id="IPR028002">
    <property type="entry name" value="Myb_DNA-bind_5"/>
</dbReference>
<reference evidence="3" key="1">
    <citation type="journal article" date="2019" name="bioRxiv">
        <title>The Genome of the Zebra Mussel, Dreissena polymorpha: A Resource for Invasive Species Research.</title>
        <authorList>
            <person name="McCartney M.A."/>
            <person name="Auch B."/>
            <person name="Kono T."/>
            <person name="Mallez S."/>
            <person name="Zhang Y."/>
            <person name="Obille A."/>
            <person name="Becker A."/>
            <person name="Abrahante J.E."/>
            <person name="Garbe J."/>
            <person name="Badalamenti J.P."/>
            <person name="Herman A."/>
            <person name="Mangelson H."/>
            <person name="Liachko I."/>
            <person name="Sullivan S."/>
            <person name="Sone E.D."/>
            <person name="Koren S."/>
            <person name="Silverstein K.A.T."/>
            <person name="Beckman K.B."/>
            <person name="Gohl D.M."/>
        </authorList>
    </citation>
    <scope>NUCLEOTIDE SEQUENCE</scope>
    <source>
        <strain evidence="3">Duluth1</strain>
        <tissue evidence="3">Whole animal</tissue>
    </source>
</reference>
<accession>A0A9D4GNR0</accession>
<sequence>MATLVENRSPAWEPRELEELLQGIQEHYEVLFGKWSANLSKTDKDWTWSEIVQTRPIMKDGKRRHFMESSGEAAIPQKLHLAVMEKLLSLVPKLRLVSVPGGGVDTGPLKRPMHENGKLSRSEGIDS</sequence>
<dbReference type="Proteomes" id="UP000828390">
    <property type="component" value="Unassembled WGS sequence"/>
</dbReference>
<name>A0A9D4GNR0_DREPO</name>
<protein>
    <recommendedName>
        <fullName evidence="2">Myb/SANT-like DNA-binding domain-containing protein</fullName>
    </recommendedName>
</protein>
<dbReference type="Pfam" id="PF13873">
    <property type="entry name" value="Myb_DNA-bind_5"/>
    <property type="match status" value="1"/>
</dbReference>
<feature type="region of interest" description="Disordered" evidence="1">
    <location>
        <begin position="101"/>
        <end position="127"/>
    </location>
</feature>
<proteinExistence type="predicted"/>